<dbReference type="SUPFAM" id="SSF82866">
    <property type="entry name" value="Multidrug efflux transporter AcrB transmembrane domain"/>
    <property type="match status" value="2"/>
</dbReference>
<evidence type="ECO:0000313" key="3">
    <source>
        <dbReference type="Proteomes" id="UP001499951"/>
    </source>
</evidence>
<feature type="transmembrane region" description="Helical" evidence="1">
    <location>
        <begin position="636"/>
        <end position="657"/>
    </location>
</feature>
<keyword evidence="1" id="KW-0812">Transmembrane</keyword>
<feature type="transmembrane region" description="Helical" evidence="1">
    <location>
        <begin position="718"/>
        <end position="737"/>
    </location>
</feature>
<dbReference type="RefSeq" id="WP_166934418.1">
    <property type="nucleotide sequence ID" value="NZ_BAAADD010000005.1"/>
</dbReference>
<keyword evidence="1" id="KW-1133">Transmembrane helix</keyword>
<dbReference type="PANTHER" id="PTHR33406">
    <property type="entry name" value="MEMBRANE PROTEIN MJ1562-RELATED"/>
    <property type="match status" value="1"/>
</dbReference>
<proteinExistence type="predicted"/>
<feature type="transmembrane region" description="Helical" evidence="1">
    <location>
        <begin position="373"/>
        <end position="395"/>
    </location>
</feature>
<gene>
    <name evidence="2" type="ORF">GCM10008942_21620</name>
</gene>
<evidence type="ECO:0000313" key="2">
    <source>
        <dbReference type="EMBL" id="GAA0572568.1"/>
    </source>
</evidence>
<reference evidence="3" key="1">
    <citation type="journal article" date="2019" name="Int. J. Syst. Evol. Microbiol.">
        <title>The Global Catalogue of Microorganisms (GCM) 10K type strain sequencing project: providing services to taxonomists for standard genome sequencing and annotation.</title>
        <authorList>
            <consortium name="The Broad Institute Genomics Platform"/>
            <consortium name="The Broad Institute Genome Sequencing Center for Infectious Disease"/>
            <person name="Wu L."/>
            <person name="Ma J."/>
        </authorList>
    </citation>
    <scope>NUCLEOTIDE SEQUENCE [LARGE SCALE GENOMIC DNA]</scope>
    <source>
        <strain evidence="3">JCM 15089</strain>
    </source>
</reference>
<organism evidence="2 3">
    <name type="scientific">Rhizomicrobium electricum</name>
    <dbReference type="NCBI Taxonomy" id="480070"/>
    <lineage>
        <taxon>Bacteria</taxon>
        <taxon>Pseudomonadati</taxon>
        <taxon>Pseudomonadota</taxon>
        <taxon>Alphaproteobacteria</taxon>
        <taxon>Micropepsales</taxon>
        <taxon>Micropepsaceae</taxon>
        <taxon>Rhizomicrobium</taxon>
    </lineage>
</organism>
<feature type="transmembrane region" description="Helical" evidence="1">
    <location>
        <begin position="255"/>
        <end position="275"/>
    </location>
</feature>
<feature type="transmembrane region" description="Helical" evidence="1">
    <location>
        <begin position="344"/>
        <end position="367"/>
    </location>
</feature>
<comment type="caution">
    <text evidence="2">The sequence shown here is derived from an EMBL/GenBank/DDBJ whole genome shotgun (WGS) entry which is preliminary data.</text>
</comment>
<keyword evidence="1" id="KW-0472">Membrane</keyword>
<dbReference type="Gene3D" id="1.20.1640.10">
    <property type="entry name" value="Multidrug efflux transporter AcrB transmembrane domain"/>
    <property type="match status" value="2"/>
</dbReference>
<protein>
    <submittedName>
        <fullName evidence="2">MMPL family transporter</fullName>
    </submittedName>
</protein>
<feature type="transmembrane region" description="Helical" evidence="1">
    <location>
        <begin position="688"/>
        <end position="706"/>
    </location>
</feature>
<feature type="transmembrane region" description="Helical" evidence="1">
    <location>
        <begin position="743"/>
        <end position="763"/>
    </location>
</feature>
<sequence length="773" mass="82494">MIRRVGAIVWILAIVAAVAYLGIRLASGVTLESNILALLPRQERDASVQRASDRLANSLSQRFGFLVGSRSPEKAIAAAHILSSALKQSGTVTAFSSTIDQDAQKKMGAAYFPYRSGLLSEADRADLKAGRAEALKDRAMASLYGVGGMADSRLMARDPFFLLPSYLLSLPTSQTRLTVDGDVLTVQDGGITYVLVSGDLSGAPYALDFQKTFHKVVAEAETRMKAAAPDLTLIRTGAVFYAHDAANEALDETTVIGIASLVGTMALILIVFGGIRPIMLDALAIGSGVLCAFLGTLLVFGQVHVLSLLFGVSLIGISVDYSLQYFCEYFDPGAPDSVTRLKRVLPGLAIGLATTLIGYCTLLLAPFPGLKQVATFSVIGLSVSCFTVMLCYPLFDRHRPYQPGNRFVRFAAKHWALWEAKSTMAVGLRIILILALAAMAAGGIAKFKTDDDVHHFQSLSPDLKHQETEFARLSGTPAGTQFLLVRAANEEALLQKEERLDATLLRLKKNGAIADFTSVAQYVPSVARQSENRALVRDRLFAPHLAGYLSEIGYDGTPDYPTPKGFLTPGTLPNAGPFALVKLLDVSGAGEAAHVLLLGDVRDAGAVKAAISGTSDVRFVSLADDWSALFAEYRQYAIALLALSVALMFPLLAFRYGLVRAMRVLAPSLLAVVVAPLIATLAGVPFTFFNAMALILVLSVGVDYSVFCAETGGERKPVTTLAIALAALGTILAFGMLALSRVFAVHAFGMTMLIGIFIAWLFAPAAGDNARRK</sequence>
<evidence type="ECO:0000256" key="1">
    <source>
        <dbReference type="SAM" id="Phobius"/>
    </source>
</evidence>
<dbReference type="EMBL" id="BAAADD010000005">
    <property type="protein sequence ID" value="GAA0572568.1"/>
    <property type="molecule type" value="Genomic_DNA"/>
</dbReference>
<keyword evidence="3" id="KW-1185">Reference proteome</keyword>
<accession>A0ABP3PQ95</accession>
<dbReference type="InterPro" id="IPR050545">
    <property type="entry name" value="Mycobact_MmpL"/>
</dbReference>
<dbReference type="PANTHER" id="PTHR33406:SF13">
    <property type="entry name" value="MEMBRANE PROTEIN YDFJ"/>
    <property type="match status" value="1"/>
</dbReference>
<feature type="transmembrane region" description="Helical" evidence="1">
    <location>
        <begin position="282"/>
        <end position="300"/>
    </location>
</feature>
<feature type="transmembrane region" description="Helical" evidence="1">
    <location>
        <begin position="426"/>
        <end position="445"/>
    </location>
</feature>
<name>A0ABP3PQ95_9PROT</name>
<dbReference type="Proteomes" id="UP001499951">
    <property type="component" value="Unassembled WGS sequence"/>
</dbReference>